<dbReference type="GO" id="GO:0005576">
    <property type="term" value="C:extracellular region"/>
    <property type="evidence" value="ECO:0007669"/>
    <property type="project" value="TreeGrafter"/>
</dbReference>
<dbReference type="SUPFAM" id="SSF51445">
    <property type="entry name" value="(Trans)glycosidases"/>
    <property type="match status" value="1"/>
</dbReference>
<dbReference type="EMBL" id="AXCN02000187">
    <property type="status" value="NOT_ANNOTATED_CDS"/>
    <property type="molecule type" value="Genomic_DNA"/>
</dbReference>
<evidence type="ECO:0000256" key="2">
    <source>
        <dbReference type="SAM" id="Phobius"/>
    </source>
</evidence>
<dbReference type="GO" id="GO:0004568">
    <property type="term" value="F:chitinase activity"/>
    <property type="evidence" value="ECO:0007669"/>
    <property type="project" value="TreeGrafter"/>
</dbReference>
<dbReference type="InterPro" id="IPR017853">
    <property type="entry name" value="GH"/>
</dbReference>
<dbReference type="GO" id="GO:0005975">
    <property type="term" value="P:carbohydrate metabolic process"/>
    <property type="evidence" value="ECO:0007669"/>
    <property type="project" value="InterPro"/>
</dbReference>
<reference evidence="4" key="2">
    <citation type="submission" date="2020-05" db="UniProtKB">
        <authorList>
            <consortium name="EnsemblMetazoa"/>
        </authorList>
    </citation>
    <scope>IDENTIFICATION</scope>
    <source>
        <strain evidence="4">FAR1</strain>
    </source>
</reference>
<protein>
    <recommendedName>
        <fullName evidence="3">GH18 domain-containing protein</fullName>
    </recommendedName>
</protein>
<evidence type="ECO:0000259" key="3">
    <source>
        <dbReference type="PROSITE" id="PS51910"/>
    </source>
</evidence>
<dbReference type="Pfam" id="PF00704">
    <property type="entry name" value="Glyco_hydro_18"/>
    <property type="match status" value="1"/>
</dbReference>
<dbReference type="InterPro" id="IPR011583">
    <property type="entry name" value="Chitinase_II/V-like_cat"/>
</dbReference>
<dbReference type="InterPro" id="IPR001223">
    <property type="entry name" value="Glyco_hydro18_cat"/>
</dbReference>
<dbReference type="GO" id="GO:0006032">
    <property type="term" value="P:chitin catabolic process"/>
    <property type="evidence" value="ECO:0007669"/>
    <property type="project" value="TreeGrafter"/>
</dbReference>
<dbReference type="Proteomes" id="UP000075886">
    <property type="component" value="Unassembled WGS sequence"/>
</dbReference>
<feature type="domain" description="GH18" evidence="3">
    <location>
        <begin position="63"/>
        <end position="412"/>
    </location>
</feature>
<keyword evidence="2" id="KW-0472">Membrane</keyword>
<dbReference type="STRING" id="69004.A0A182R080"/>
<dbReference type="VEuPathDB" id="VectorBase:AFAF020381"/>
<reference evidence="5" key="1">
    <citation type="submission" date="2014-01" db="EMBL/GenBank/DDBJ databases">
        <title>The Genome Sequence of Anopheles farauti FAR1 (V2).</title>
        <authorList>
            <consortium name="The Broad Institute Genomics Platform"/>
            <person name="Neafsey D.E."/>
            <person name="Besansky N."/>
            <person name="Howell P."/>
            <person name="Walton C."/>
            <person name="Young S.K."/>
            <person name="Zeng Q."/>
            <person name="Gargeya S."/>
            <person name="Fitzgerald M."/>
            <person name="Haas B."/>
            <person name="Abouelleil A."/>
            <person name="Allen A.W."/>
            <person name="Alvarado L."/>
            <person name="Arachchi H.M."/>
            <person name="Berlin A.M."/>
            <person name="Chapman S.B."/>
            <person name="Gainer-Dewar J."/>
            <person name="Goldberg J."/>
            <person name="Griggs A."/>
            <person name="Gujja S."/>
            <person name="Hansen M."/>
            <person name="Howarth C."/>
            <person name="Imamovic A."/>
            <person name="Ireland A."/>
            <person name="Larimer J."/>
            <person name="McCowan C."/>
            <person name="Murphy C."/>
            <person name="Pearson M."/>
            <person name="Poon T.W."/>
            <person name="Priest M."/>
            <person name="Roberts A."/>
            <person name="Saif S."/>
            <person name="Shea T."/>
            <person name="Sisk P."/>
            <person name="Sykes S."/>
            <person name="Wortman J."/>
            <person name="Nusbaum C."/>
            <person name="Birren B."/>
        </authorList>
    </citation>
    <scope>NUCLEOTIDE SEQUENCE [LARGE SCALE GENOMIC DNA]</scope>
    <source>
        <strain evidence="5">FAR1</strain>
    </source>
</reference>
<keyword evidence="2" id="KW-0812">Transmembrane</keyword>
<dbReference type="PANTHER" id="PTHR11177:SF144">
    <property type="entry name" value="CHITINASE 5"/>
    <property type="match status" value="1"/>
</dbReference>
<keyword evidence="2" id="KW-1133">Transmembrane helix</keyword>
<organism evidence="4 5">
    <name type="scientific">Anopheles farauti</name>
    <dbReference type="NCBI Taxonomy" id="69004"/>
    <lineage>
        <taxon>Eukaryota</taxon>
        <taxon>Metazoa</taxon>
        <taxon>Ecdysozoa</taxon>
        <taxon>Arthropoda</taxon>
        <taxon>Hexapoda</taxon>
        <taxon>Insecta</taxon>
        <taxon>Pterygota</taxon>
        <taxon>Neoptera</taxon>
        <taxon>Endopterygota</taxon>
        <taxon>Diptera</taxon>
        <taxon>Nematocera</taxon>
        <taxon>Culicoidea</taxon>
        <taxon>Culicidae</taxon>
        <taxon>Anophelinae</taxon>
        <taxon>Anopheles</taxon>
    </lineage>
</organism>
<evidence type="ECO:0000313" key="5">
    <source>
        <dbReference type="Proteomes" id="UP000075886"/>
    </source>
</evidence>
<keyword evidence="5" id="KW-1185">Reference proteome</keyword>
<dbReference type="PROSITE" id="PS51910">
    <property type="entry name" value="GH18_2"/>
    <property type="match status" value="1"/>
</dbReference>
<dbReference type="InterPro" id="IPR050314">
    <property type="entry name" value="Glycosyl_Hydrlase_18"/>
</dbReference>
<dbReference type="GO" id="GO:0008061">
    <property type="term" value="F:chitin binding"/>
    <property type="evidence" value="ECO:0007669"/>
    <property type="project" value="InterPro"/>
</dbReference>
<feature type="transmembrane region" description="Helical" evidence="2">
    <location>
        <begin position="33"/>
        <end position="51"/>
    </location>
</feature>
<dbReference type="EnsemblMetazoa" id="AFAF020381-RA">
    <property type="protein sequence ID" value="AFAF020381-PA"/>
    <property type="gene ID" value="AFAF020381"/>
</dbReference>
<dbReference type="AlphaFoldDB" id="A0A182R080"/>
<keyword evidence="1" id="KW-0732">Signal</keyword>
<sequence length="414" mass="46490">ICTAKSSLPSFSCFEDVAGNGSTLTNCNRTDRIMVAFGVPKLVILALVFVLTTPPDVCVRAERVVCSFWSSSGASTRVGEYSIPLNDIPTGLCTHVTFYYIEMTYESHELIIPDPKTDNEWQMFLDLKRTNPEIKLVIIIVPRLVMRFMTVHDKRKNLVESIVKNVETLNLDGVELFWSGDGLLREEGFMRLVEELKSHLVEAGRPECEVSVLVELDKKSIDHEELCSIADYVHVLGNAERRPEYRGPDKKPIANALFDMDEVEGLTLEQAVQFWIDSKCPASKMALATVFPAQVYSMANAKESGQGDDLNGLCLLRNDTSYCGYIEFCQLLKDGEWNVEWDDTEGFLQHATQGDRWVSFESVASMERKGELARTKGLAGVYAVSLDKDDYLGKCGTVYPLTKALRRSFLQTMN</sequence>
<evidence type="ECO:0000256" key="1">
    <source>
        <dbReference type="ARBA" id="ARBA00022729"/>
    </source>
</evidence>
<name>A0A182R080_9DIPT</name>
<evidence type="ECO:0000313" key="4">
    <source>
        <dbReference type="EnsemblMetazoa" id="AFAF020381-PA"/>
    </source>
</evidence>
<accession>A0A182R080</accession>
<dbReference type="SMART" id="SM00636">
    <property type="entry name" value="Glyco_18"/>
    <property type="match status" value="1"/>
</dbReference>
<dbReference type="InterPro" id="IPR029070">
    <property type="entry name" value="Chitinase_insertion_sf"/>
</dbReference>
<dbReference type="PANTHER" id="PTHR11177">
    <property type="entry name" value="CHITINASE"/>
    <property type="match status" value="1"/>
</dbReference>
<proteinExistence type="predicted"/>
<dbReference type="Gene3D" id="3.10.50.10">
    <property type="match status" value="1"/>
</dbReference>
<dbReference type="Gene3D" id="3.20.20.80">
    <property type="entry name" value="Glycosidases"/>
    <property type="match status" value="1"/>
</dbReference>